<evidence type="ECO:0000313" key="2">
    <source>
        <dbReference type="EMBL" id="EED86764.1"/>
    </source>
</evidence>
<reference evidence="2 3" key="1">
    <citation type="journal article" date="2004" name="Science">
        <title>The genome of the diatom Thalassiosira pseudonana: ecology, evolution, and metabolism.</title>
        <authorList>
            <person name="Armbrust E.V."/>
            <person name="Berges J.A."/>
            <person name="Bowler C."/>
            <person name="Green B.R."/>
            <person name="Martinez D."/>
            <person name="Putnam N.H."/>
            <person name="Zhou S."/>
            <person name="Allen A.E."/>
            <person name="Apt K.E."/>
            <person name="Bechner M."/>
            <person name="Brzezinski M.A."/>
            <person name="Chaal B.K."/>
            <person name="Chiovitti A."/>
            <person name="Davis A.K."/>
            <person name="Demarest M.S."/>
            <person name="Detter J.C."/>
            <person name="Glavina T."/>
            <person name="Goodstein D."/>
            <person name="Hadi M.Z."/>
            <person name="Hellsten U."/>
            <person name="Hildebrand M."/>
            <person name="Jenkins B.D."/>
            <person name="Jurka J."/>
            <person name="Kapitonov V.V."/>
            <person name="Kroger N."/>
            <person name="Lau W.W."/>
            <person name="Lane T.W."/>
            <person name="Larimer F.W."/>
            <person name="Lippmeier J.C."/>
            <person name="Lucas S."/>
            <person name="Medina M."/>
            <person name="Montsant A."/>
            <person name="Obornik M."/>
            <person name="Parker M.S."/>
            <person name="Palenik B."/>
            <person name="Pazour G.J."/>
            <person name="Richardson P.M."/>
            <person name="Rynearson T.A."/>
            <person name="Saito M.A."/>
            <person name="Schwartz D.C."/>
            <person name="Thamatrakoln K."/>
            <person name="Valentin K."/>
            <person name="Vardi A."/>
            <person name="Wilkerson F.P."/>
            <person name="Rokhsar D.S."/>
        </authorList>
    </citation>
    <scope>NUCLEOTIDE SEQUENCE [LARGE SCALE GENOMIC DNA]</scope>
    <source>
        <strain evidence="2 3">CCMP1335</strain>
    </source>
</reference>
<keyword evidence="3" id="KW-1185">Reference proteome</keyword>
<dbReference type="HOGENOM" id="CLU_697364_0_0_1"/>
<feature type="domain" description="J" evidence="1">
    <location>
        <begin position="129"/>
        <end position="205"/>
    </location>
</feature>
<dbReference type="KEGG" id="tps:THAPSDRAFT_11164"/>
<name>B8LD88_THAPS</name>
<dbReference type="Gene3D" id="1.10.287.110">
    <property type="entry name" value="DnaJ domain"/>
    <property type="match status" value="1"/>
</dbReference>
<dbReference type="SUPFAM" id="SSF46565">
    <property type="entry name" value="Chaperone J-domain"/>
    <property type="match status" value="1"/>
</dbReference>
<dbReference type="GeneID" id="7446299"/>
<evidence type="ECO:0000313" key="3">
    <source>
        <dbReference type="Proteomes" id="UP000001449"/>
    </source>
</evidence>
<dbReference type="PROSITE" id="PS50076">
    <property type="entry name" value="DNAJ_2"/>
    <property type="match status" value="1"/>
</dbReference>
<dbReference type="RefSeq" id="XP_002297036.1">
    <property type="nucleotide sequence ID" value="XM_002297000.1"/>
</dbReference>
<evidence type="ECO:0000259" key="1">
    <source>
        <dbReference type="PROSITE" id="PS50076"/>
    </source>
</evidence>
<accession>B8LD88</accession>
<dbReference type="PaxDb" id="35128-Thaps11164"/>
<reference evidence="2 3" key="2">
    <citation type="journal article" date="2008" name="Nature">
        <title>The Phaeodactylum genome reveals the evolutionary history of diatom genomes.</title>
        <authorList>
            <person name="Bowler C."/>
            <person name="Allen A.E."/>
            <person name="Badger J.H."/>
            <person name="Grimwood J."/>
            <person name="Jabbari K."/>
            <person name="Kuo A."/>
            <person name="Maheswari U."/>
            <person name="Martens C."/>
            <person name="Maumus F."/>
            <person name="Otillar R.P."/>
            <person name="Rayko E."/>
            <person name="Salamov A."/>
            <person name="Vandepoele K."/>
            <person name="Beszteri B."/>
            <person name="Gruber A."/>
            <person name="Heijde M."/>
            <person name="Katinka M."/>
            <person name="Mock T."/>
            <person name="Valentin K."/>
            <person name="Verret F."/>
            <person name="Berges J.A."/>
            <person name="Brownlee C."/>
            <person name="Cadoret J.P."/>
            <person name="Chiovitti A."/>
            <person name="Choi C.J."/>
            <person name="Coesel S."/>
            <person name="De Martino A."/>
            <person name="Detter J.C."/>
            <person name="Durkin C."/>
            <person name="Falciatore A."/>
            <person name="Fournet J."/>
            <person name="Haruta M."/>
            <person name="Huysman M.J."/>
            <person name="Jenkins B.D."/>
            <person name="Jiroutova K."/>
            <person name="Jorgensen R.E."/>
            <person name="Joubert Y."/>
            <person name="Kaplan A."/>
            <person name="Kroger N."/>
            <person name="Kroth P.G."/>
            <person name="La Roche J."/>
            <person name="Lindquist E."/>
            <person name="Lommer M."/>
            <person name="Martin-Jezequel V."/>
            <person name="Lopez P.J."/>
            <person name="Lucas S."/>
            <person name="Mangogna M."/>
            <person name="McGinnis K."/>
            <person name="Medlin L.K."/>
            <person name="Montsant A."/>
            <person name="Oudot-Le Secq M.P."/>
            <person name="Napoli C."/>
            <person name="Obornik M."/>
            <person name="Parker M.S."/>
            <person name="Petit J.L."/>
            <person name="Porcel B.M."/>
            <person name="Poulsen N."/>
            <person name="Robison M."/>
            <person name="Rychlewski L."/>
            <person name="Rynearson T.A."/>
            <person name="Schmutz J."/>
            <person name="Shapiro H."/>
            <person name="Siaut M."/>
            <person name="Stanley M."/>
            <person name="Sussman M.R."/>
            <person name="Taylor A.R."/>
            <person name="Vardi A."/>
            <person name="von Dassow P."/>
            <person name="Vyverman W."/>
            <person name="Willis A."/>
            <person name="Wyrwicz L.S."/>
            <person name="Rokhsar D.S."/>
            <person name="Weissenbach J."/>
            <person name="Armbrust E.V."/>
            <person name="Green B.R."/>
            <person name="Van de Peer Y."/>
            <person name="Grigoriev I.V."/>
        </authorList>
    </citation>
    <scope>NUCLEOTIDE SEQUENCE [LARGE SCALE GENOMIC DNA]</scope>
    <source>
        <strain evidence="2 3">CCMP1335</strain>
    </source>
</reference>
<sequence length="396" mass="47125">MKLRTTPQHITPPNYHFLIHRPITSNFANPSQQTTQPAIMLIPITAAIAATLRNALDPSVSALSMALGTTEQYFFDMDNISHQAKELGEFMSKQAPMFFNTEATIDGTASPAVKKNTKMRPPPLPNTDDPLTLLGFDRLFPPTWEQTRRRYKEMVKLYHPDVVVAPDATAEERKAASWDFARINSAFDILKRRDEEEVIEYNVYVDGDKVTQRVDVSEEGQRNDPYRINYDRIREVTQYRQRNPRKKEWYEKEHNYVGRHNGFGRVESQQLQNERRWYTEQRDVHRPSQGKRFEPLMNGRDNYFRQQHQVQEQQYQQEEQYYHHQQQYDQPQGIPYKQSRVWNERHSFDEPRLGNKRRVYVPNDHGRTVEYDSFREKWWTKDFNDHGTRSNGELWP</sequence>
<organism evidence="2 3">
    <name type="scientific">Thalassiosira pseudonana</name>
    <name type="common">Marine diatom</name>
    <name type="synonym">Cyclotella nana</name>
    <dbReference type="NCBI Taxonomy" id="35128"/>
    <lineage>
        <taxon>Eukaryota</taxon>
        <taxon>Sar</taxon>
        <taxon>Stramenopiles</taxon>
        <taxon>Ochrophyta</taxon>
        <taxon>Bacillariophyta</taxon>
        <taxon>Coscinodiscophyceae</taxon>
        <taxon>Thalassiosirophycidae</taxon>
        <taxon>Thalassiosirales</taxon>
        <taxon>Thalassiosiraceae</taxon>
        <taxon>Thalassiosira</taxon>
    </lineage>
</organism>
<dbReference type="AlphaFoldDB" id="B8LD88"/>
<dbReference type="InParanoid" id="B8LD88"/>
<dbReference type="InterPro" id="IPR001623">
    <property type="entry name" value="DnaJ_domain"/>
</dbReference>
<protein>
    <recommendedName>
        <fullName evidence="1">J domain-containing protein</fullName>
    </recommendedName>
</protein>
<dbReference type="EMBL" id="DS999419">
    <property type="protein sequence ID" value="EED86764.1"/>
    <property type="molecule type" value="Genomic_DNA"/>
</dbReference>
<dbReference type="Proteomes" id="UP000001449">
    <property type="component" value="Unassembled WGS sequence"/>
</dbReference>
<dbReference type="CDD" id="cd06257">
    <property type="entry name" value="DnaJ"/>
    <property type="match status" value="1"/>
</dbReference>
<dbReference type="InterPro" id="IPR036869">
    <property type="entry name" value="J_dom_sf"/>
</dbReference>
<gene>
    <name evidence="2" type="ORF">THAPSDRAFT_11164</name>
</gene>
<proteinExistence type="predicted"/>